<dbReference type="EC" id="1.8.4.11" evidence="1"/>
<dbReference type="AlphaFoldDB" id="A0A381QEK9"/>
<evidence type="ECO:0000256" key="2">
    <source>
        <dbReference type="ARBA" id="ARBA00023002"/>
    </source>
</evidence>
<keyword evidence="2" id="KW-0560">Oxidoreductase</keyword>
<dbReference type="NCBIfam" id="TIGR00401">
    <property type="entry name" value="msrA"/>
    <property type="match status" value="1"/>
</dbReference>
<dbReference type="EMBL" id="UINC01001265">
    <property type="protein sequence ID" value="SUZ76103.1"/>
    <property type="molecule type" value="Genomic_DNA"/>
</dbReference>
<feature type="domain" description="Peptide methionine sulphoxide reductase MsrA" evidence="3">
    <location>
        <begin position="7"/>
        <end position="159"/>
    </location>
</feature>
<evidence type="ECO:0000259" key="3">
    <source>
        <dbReference type="Pfam" id="PF01625"/>
    </source>
</evidence>
<dbReference type="GO" id="GO:0008113">
    <property type="term" value="F:peptide-methionine (S)-S-oxide reductase activity"/>
    <property type="evidence" value="ECO:0007669"/>
    <property type="project" value="UniProtKB-EC"/>
</dbReference>
<dbReference type="InterPro" id="IPR002569">
    <property type="entry name" value="Met_Sox_Rdtase_MsrA_dom"/>
</dbReference>
<gene>
    <name evidence="4" type="ORF">METZ01_LOCUS28957</name>
</gene>
<protein>
    <recommendedName>
        <fullName evidence="1">peptide-methionine (S)-S-oxide reductase</fullName>
        <ecNumber evidence="1">1.8.4.11</ecNumber>
    </recommendedName>
</protein>
<dbReference type="Gene3D" id="3.30.1060.10">
    <property type="entry name" value="Peptide methionine sulphoxide reductase MsrA"/>
    <property type="match status" value="1"/>
</dbReference>
<evidence type="ECO:0000313" key="4">
    <source>
        <dbReference type="EMBL" id="SUZ76103.1"/>
    </source>
</evidence>
<dbReference type="InterPro" id="IPR036509">
    <property type="entry name" value="Met_Sox_Rdtase_MsrA_sf"/>
</dbReference>
<dbReference type="PANTHER" id="PTHR43774">
    <property type="entry name" value="PEPTIDE METHIONINE SULFOXIDE REDUCTASE"/>
    <property type="match status" value="1"/>
</dbReference>
<organism evidence="4">
    <name type="scientific">marine metagenome</name>
    <dbReference type="NCBI Taxonomy" id="408172"/>
    <lineage>
        <taxon>unclassified sequences</taxon>
        <taxon>metagenomes</taxon>
        <taxon>ecological metagenomes</taxon>
    </lineage>
</organism>
<proteinExistence type="inferred from homology"/>
<reference evidence="4" key="1">
    <citation type="submission" date="2018-05" db="EMBL/GenBank/DDBJ databases">
        <authorList>
            <person name="Lanie J.A."/>
            <person name="Ng W.-L."/>
            <person name="Kazmierczak K.M."/>
            <person name="Andrzejewski T.M."/>
            <person name="Davidsen T.M."/>
            <person name="Wayne K.J."/>
            <person name="Tettelin H."/>
            <person name="Glass J.I."/>
            <person name="Rusch D."/>
            <person name="Podicherti R."/>
            <person name="Tsui H.-C.T."/>
            <person name="Winkler M.E."/>
        </authorList>
    </citation>
    <scope>NUCLEOTIDE SEQUENCE</scope>
</reference>
<dbReference type="PANTHER" id="PTHR43774:SF1">
    <property type="entry name" value="PEPTIDE METHIONINE SULFOXIDE REDUCTASE MSRA 2"/>
    <property type="match status" value="1"/>
</dbReference>
<accession>A0A381QEK9</accession>
<name>A0A381QEK9_9ZZZZ</name>
<dbReference type="HAMAP" id="MF_01401">
    <property type="entry name" value="MsrA"/>
    <property type="match status" value="1"/>
</dbReference>
<dbReference type="SUPFAM" id="SSF55068">
    <property type="entry name" value="Peptide methionine sulfoxide reductase"/>
    <property type="match status" value="1"/>
</dbReference>
<dbReference type="Pfam" id="PF01625">
    <property type="entry name" value="PMSR"/>
    <property type="match status" value="1"/>
</dbReference>
<evidence type="ECO:0000256" key="1">
    <source>
        <dbReference type="ARBA" id="ARBA00012502"/>
    </source>
</evidence>
<sequence length="181" mass="20347">MSRKDSTTLGGGCFWCLEAVFEMVSGVSRVKSGYTGGHVTDPSYRKVCGGSTGHAEVVQIAFNADIITFRELLEIFFVVHDPTTLNRQGNDVGTQYRSVIFHHTDGQRETALDLIRGLDRDGPWVDPIVTELAPLEAFYPAEEYHDRYFERNGEQPYCQVVIAPKIAKFREHFMNQGISPT</sequence>